<gene>
    <name evidence="13" type="ORF">SAMN06296416_106179</name>
</gene>
<sequence>MTVRNSLSPKRSRLSAALFAAILTPVTASTFAQQIEESQKTSTATTLDKVVVTGSLIPQTTKETFTPVTVISAEDIQARGFSSVSDVLQQSSFATGGIQGSQSSASFTQGAETVSMFGLNPGYTKYLINGRPMADYPALYNGSDTFNNISGIPVDLVERIEILPGGQSSLYGSDAIAGVVNVILKTRVDNTTISIRGGTYTDGGGDSGRVTLATGFSAADDRLNGVFGVQYESSEPIWAYQRDITKQYYRNGTSAPLASRDWLVYSPFTSYAFLDPNNCANVTDAFGGTEGLQTRPNFGDENYCGSFFTPGYRTLKNGKDSLQVYSHATFDLNDNHQLYADVLYNDEEVKYHVGSNYTWWGTGVEWGYYYDPDLDDFLNLQRAFAPEEMGAGGFENSMNKDKTESWHVTLGAKGRIGASKWDYDIGLTSTRYELDEQGFARFAGPINDYFQNKVLGPELGLDPYYGAYPVFQPDYAAFYTMMSPEDFRSFTGYTSSKSKTTNDMLRGQLTNSELFSLPGGSAGLAVALEAGQEEWSYKPDARLLNGEVWGTTSVDGGGERDRYAAIAELRLPVFDPLTISLSGRYDRFEPDGAETVDKTTYSLGIEYRPVESFLLRGKYGTAFKAPTLADQFQAESGYYNLVTDYYNCQLLGFDPTEVDQCPAAFSNRQFFGTTEGSRDLEPLNADVWNVGFVWAPLPALSFTADYFRWDIRDEVGSQDPDGLALREMYCRTGANGYDINAPVCVDALSKITRDSLNRITEIYTPKVNEAQEILEAVNVSANYVWDTGVYGQLMFRGSYTNNLKHEFVAFEGDEPIDLLRNPGWSSDPKSKANASVTWRKDNWSTTLYANRIGHTPNYRARVLETYDDPTGRAGKLKPFTTYNFSVSYSPLDALDLSLSVSNLLNDMPPEDRTYPGTSGAPYNSSQYSAYGRAVYVEARYMFGAK</sequence>
<dbReference type="InterPro" id="IPR012910">
    <property type="entry name" value="Plug_dom"/>
</dbReference>
<dbReference type="InterPro" id="IPR000531">
    <property type="entry name" value="Beta-barrel_TonB"/>
</dbReference>
<dbReference type="PANTHER" id="PTHR47234:SF1">
    <property type="entry name" value="TONB-DEPENDENT RECEPTOR"/>
    <property type="match status" value="1"/>
</dbReference>
<feature type="domain" description="TonB-dependent receptor-like beta-barrel" evidence="11">
    <location>
        <begin position="490"/>
        <end position="903"/>
    </location>
</feature>
<reference evidence="13 14" key="1">
    <citation type="submission" date="2017-09" db="EMBL/GenBank/DDBJ databases">
        <authorList>
            <person name="Ehlers B."/>
            <person name="Leendertz F.H."/>
        </authorList>
    </citation>
    <scope>NUCLEOTIDE SEQUENCE [LARGE SCALE GENOMIC DNA]</scope>
    <source>
        <strain evidence="13 14">CGMCC 1.10978</strain>
    </source>
</reference>
<feature type="signal peptide" evidence="10">
    <location>
        <begin position="1"/>
        <end position="28"/>
    </location>
</feature>
<accession>A0A286D9A8</accession>
<comment type="subcellular location">
    <subcellularLocation>
        <location evidence="1 8">Cell outer membrane</location>
        <topology evidence="1 8">Multi-pass membrane protein</topology>
    </subcellularLocation>
</comment>
<proteinExistence type="inferred from homology"/>
<dbReference type="Gene3D" id="2.40.170.20">
    <property type="entry name" value="TonB-dependent receptor, beta-barrel domain"/>
    <property type="match status" value="1"/>
</dbReference>
<evidence type="ECO:0000256" key="9">
    <source>
        <dbReference type="RuleBase" id="RU003357"/>
    </source>
</evidence>
<evidence type="ECO:0000256" key="2">
    <source>
        <dbReference type="ARBA" id="ARBA00022448"/>
    </source>
</evidence>
<keyword evidence="13" id="KW-0675">Receptor</keyword>
<dbReference type="InterPro" id="IPR036942">
    <property type="entry name" value="Beta-barrel_TonB_sf"/>
</dbReference>
<dbReference type="Proteomes" id="UP000219374">
    <property type="component" value="Unassembled WGS sequence"/>
</dbReference>
<evidence type="ECO:0000256" key="6">
    <source>
        <dbReference type="ARBA" id="ARBA00023136"/>
    </source>
</evidence>
<evidence type="ECO:0000256" key="7">
    <source>
        <dbReference type="ARBA" id="ARBA00023237"/>
    </source>
</evidence>
<evidence type="ECO:0000313" key="14">
    <source>
        <dbReference type="Proteomes" id="UP000219374"/>
    </source>
</evidence>
<keyword evidence="2 8" id="KW-0813">Transport</keyword>
<evidence type="ECO:0000259" key="11">
    <source>
        <dbReference type="Pfam" id="PF00593"/>
    </source>
</evidence>
<dbReference type="InterPro" id="IPR037066">
    <property type="entry name" value="Plug_dom_sf"/>
</dbReference>
<dbReference type="OrthoDB" id="6276154at2"/>
<keyword evidence="7 8" id="KW-0998">Cell outer membrane</keyword>
<dbReference type="SUPFAM" id="SSF56935">
    <property type="entry name" value="Porins"/>
    <property type="match status" value="1"/>
</dbReference>
<comment type="similarity">
    <text evidence="8 9">Belongs to the TonB-dependent receptor family.</text>
</comment>
<dbReference type="EMBL" id="OCND01000006">
    <property type="protein sequence ID" value="SOD55212.1"/>
    <property type="molecule type" value="Genomic_DNA"/>
</dbReference>
<keyword evidence="4 8" id="KW-0812">Transmembrane</keyword>
<dbReference type="PROSITE" id="PS52016">
    <property type="entry name" value="TONB_DEPENDENT_REC_3"/>
    <property type="match status" value="1"/>
</dbReference>
<dbReference type="PANTHER" id="PTHR47234">
    <property type="match status" value="1"/>
</dbReference>
<evidence type="ECO:0000256" key="10">
    <source>
        <dbReference type="SAM" id="SignalP"/>
    </source>
</evidence>
<keyword evidence="6 8" id="KW-0472">Membrane</keyword>
<feature type="chain" id="PRO_5012606074" evidence="10">
    <location>
        <begin position="29"/>
        <end position="945"/>
    </location>
</feature>
<keyword evidence="3 8" id="KW-1134">Transmembrane beta strand</keyword>
<evidence type="ECO:0000256" key="3">
    <source>
        <dbReference type="ARBA" id="ARBA00022452"/>
    </source>
</evidence>
<dbReference type="Pfam" id="PF00593">
    <property type="entry name" value="TonB_dep_Rec_b-barrel"/>
    <property type="match status" value="1"/>
</dbReference>
<dbReference type="Pfam" id="PF07715">
    <property type="entry name" value="Plug"/>
    <property type="match status" value="1"/>
</dbReference>
<evidence type="ECO:0000313" key="13">
    <source>
        <dbReference type="EMBL" id="SOD55212.1"/>
    </source>
</evidence>
<dbReference type="InterPro" id="IPR039426">
    <property type="entry name" value="TonB-dep_rcpt-like"/>
</dbReference>
<evidence type="ECO:0000256" key="5">
    <source>
        <dbReference type="ARBA" id="ARBA00023077"/>
    </source>
</evidence>
<evidence type="ECO:0000259" key="12">
    <source>
        <dbReference type="Pfam" id="PF07715"/>
    </source>
</evidence>
<dbReference type="AlphaFoldDB" id="A0A286D9A8"/>
<protein>
    <submittedName>
        <fullName evidence="13">TonB-dependent Receptor Plug Domain</fullName>
    </submittedName>
</protein>
<dbReference type="Gene3D" id="2.170.130.10">
    <property type="entry name" value="TonB-dependent receptor, plug domain"/>
    <property type="match status" value="1"/>
</dbReference>
<feature type="domain" description="TonB-dependent receptor plug" evidence="12">
    <location>
        <begin position="62"/>
        <end position="179"/>
    </location>
</feature>
<evidence type="ECO:0000256" key="4">
    <source>
        <dbReference type="ARBA" id="ARBA00022692"/>
    </source>
</evidence>
<dbReference type="GO" id="GO:0009279">
    <property type="term" value="C:cell outer membrane"/>
    <property type="evidence" value="ECO:0007669"/>
    <property type="project" value="UniProtKB-SubCell"/>
</dbReference>
<keyword evidence="5 9" id="KW-0798">TonB box</keyword>
<evidence type="ECO:0000256" key="8">
    <source>
        <dbReference type="PROSITE-ProRule" id="PRU01360"/>
    </source>
</evidence>
<name>A0A286D9A8_9GAMM</name>
<keyword evidence="10" id="KW-0732">Signal</keyword>
<keyword evidence="14" id="KW-1185">Reference proteome</keyword>
<dbReference type="RefSeq" id="WP_097122471.1">
    <property type="nucleotide sequence ID" value="NZ_OCND01000006.1"/>
</dbReference>
<organism evidence="13 14">
    <name type="scientific">Pseudoxanthomonas wuyuanensis</name>
    <dbReference type="NCBI Taxonomy" id="1073196"/>
    <lineage>
        <taxon>Bacteria</taxon>
        <taxon>Pseudomonadati</taxon>
        <taxon>Pseudomonadota</taxon>
        <taxon>Gammaproteobacteria</taxon>
        <taxon>Lysobacterales</taxon>
        <taxon>Lysobacteraceae</taxon>
        <taxon>Pseudoxanthomonas</taxon>
    </lineage>
</organism>
<evidence type="ECO:0000256" key="1">
    <source>
        <dbReference type="ARBA" id="ARBA00004571"/>
    </source>
</evidence>